<dbReference type="OrthoDB" id="23692at2"/>
<dbReference type="CDD" id="cd01948">
    <property type="entry name" value="EAL"/>
    <property type="match status" value="1"/>
</dbReference>
<dbReference type="STRING" id="477641.MODMU_3851"/>
<name>I4F0U2_MODI5</name>
<dbReference type="EMBL" id="FO203431">
    <property type="protein sequence ID" value="CCH89255.1"/>
    <property type="molecule type" value="Genomic_DNA"/>
</dbReference>
<dbReference type="InterPro" id="IPR050706">
    <property type="entry name" value="Cyclic-di-GMP_PDE-like"/>
</dbReference>
<dbReference type="Proteomes" id="UP000006461">
    <property type="component" value="Chromosome"/>
</dbReference>
<dbReference type="SMART" id="SM00052">
    <property type="entry name" value="EAL"/>
    <property type="match status" value="1"/>
</dbReference>
<dbReference type="HOGENOM" id="CLU_000445_70_49_11"/>
<accession>I4F0U2</accession>
<feature type="transmembrane region" description="Helical" evidence="1">
    <location>
        <begin position="34"/>
        <end position="53"/>
    </location>
</feature>
<feature type="transmembrane region" description="Helical" evidence="1">
    <location>
        <begin position="60"/>
        <end position="78"/>
    </location>
</feature>
<dbReference type="SUPFAM" id="SSF141868">
    <property type="entry name" value="EAL domain-like"/>
    <property type="match status" value="1"/>
</dbReference>
<dbReference type="Pfam" id="PF00563">
    <property type="entry name" value="EAL"/>
    <property type="match status" value="1"/>
</dbReference>
<dbReference type="Gene3D" id="3.20.20.450">
    <property type="entry name" value="EAL domain"/>
    <property type="match status" value="1"/>
</dbReference>
<evidence type="ECO:0000256" key="1">
    <source>
        <dbReference type="SAM" id="Phobius"/>
    </source>
</evidence>
<feature type="transmembrane region" description="Helical" evidence="1">
    <location>
        <begin position="161"/>
        <end position="179"/>
    </location>
</feature>
<keyword evidence="1" id="KW-0812">Transmembrane</keyword>
<proteinExistence type="predicted"/>
<dbReference type="PANTHER" id="PTHR33121:SF79">
    <property type="entry name" value="CYCLIC DI-GMP PHOSPHODIESTERASE PDED-RELATED"/>
    <property type="match status" value="1"/>
</dbReference>
<protein>
    <submittedName>
        <fullName evidence="3">Diguanylate cyclase/phosphodiesterase</fullName>
    </submittedName>
</protein>
<evidence type="ECO:0000259" key="2">
    <source>
        <dbReference type="PROSITE" id="PS50883"/>
    </source>
</evidence>
<evidence type="ECO:0000313" key="4">
    <source>
        <dbReference type="Proteomes" id="UP000006461"/>
    </source>
</evidence>
<sequence>MLGAAVAALARQSQVSRLLDTTPPVATDRALARMGGAFYLAGAIIAAGLVAWASEIAHRPIITALGTVVAALGALVLTEVVHLSPAGRRLMNIGGSTIISVVAVLAGPGTGSGALLWLFAFVPVDAFLFFAWRWALPMLGWTAVCSAIAVFAGGAASPAQWVAGMSVGCVVSVGIGWLVRAAAAAEQDPGTGMLRGRAFASAVAAQAEDADRTGFGFSLANVYLDTASDGLGPRPVSRTDVESHVRLLARRWQEAAPTGAVWGRVGAADFTLLWTAPTGLDEYLHTVLDLARPEFPAAIGVVDWQPGATALQLQAQALAAGDYSICAGGDQVTRAGLVGTQVAELRAALAAGQLLPHYQPIVDVATGRVRGAEALARWAHPDRGLLLPSDFIGLAEQSGLIDDLGDTILRQACRDAASWPQHKTLKISVNVSGDQLRRDDFPDRVLAHLRAAHLPAHQLVLEVTESTLAGDDPGAHEALRRLRAAGVQVAIDDFGTGWSNLTRLAALPVDVLKIDRAFVVDAGHDLRAQAMLDALFALAHRLGLRTVTEGIENHDQADVVTLSGAGEGQGWLYGRPVPAASFAASLRDSTD</sequence>
<dbReference type="InterPro" id="IPR035919">
    <property type="entry name" value="EAL_sf"/>
</dbReference>
<feature type="domain" description="EAL" evidence="2">
    <location>
        <begin position="338"/>
        <end position="590"/>
    </location>
</feature>
<dbReference type="InterPro" id="IPR001633">
    <property type="entry name" value="EAL_dom"/>
</dbReference>
<organism evidence="3 4">
    <name type="scientific">Modestobacter italicus (strain DSM 44449 / CECT 9708 / BC 501)</name>
    <dbReference type="NCBI Taxonomy" id="2732864"/>
    <lineage>
        <taxon>Bacteria</taxon>
        <taxon>Bacillati</taxon>
        <taxon>Actinomycetota</taxon>
        <taxon>Actinomycetes</taxon>
        <taxon>Geodermatophilales</taxon>
        <taxon>Geodermatophilaceae</taxon>
        <taxon>Modestobacter</taxon>
    </lineage>
</organism>
<feature type="transmembrane region" description="Helical" evidence="1">
    <location>
        <begin position="138"/>
        <end position="156"/>
    </location>
</feature>
<dbReference type="eggNOG" id="COG2200">
    <property type="taxonomic scope" value="Bacteria"/>
</dbReference>
<gene>
    <name evidence="3" type="ordered locus">MODMU_3851</name>
</gene>
<keyword evidence="1" id="KW-0472">Membrane</keyword>
<keyword evidence="1" id="KW-1133">Transmembrane helix</keyword>
<feature type="transmembrane region" description="Helical" evidence="1">
    <location>
        <begin position="90"/>
        <end position="107"/>
    </location>
</feature>
<dbReference type="AlphaFoldDB" id="I4F0U2"/>
<dbReference type="GO" id="GO:0071111">
    <property type="term" value="F:cyclic-guanylate-specific phosphodiesterase activity"/>
    <property type="evidence" value="ECO:0007669"/>
    <property type="project" value="InterPro"/>
</dbReference>
<evidence type="ECO:0000313" key="3">
    <source>
        <dbReference type="EMBL" id="CCH89255.1"/>
    </source>
</evidence>
<keyword evidence="4" id="KW-1185">Reference proteome</keyword>
<reference evidence="3 4" key="1">
    <citation type="journal article" date="2012" name="J. Bacteriol.">
        <title>Genome Sequence of Radiation-Resistant Modestobacter marinus Strain BC501, a Representative Actinobacterium That Thrives on Calcareous Stone Surfaces.</title>
        <authorList>
            <person name="Normand P."/>
            <person name="Gury J."/>
            <person name="Pujic P."/>
            <person name="Chouaia B."/>
            <person name="Crotti E."/>
            <person name="Brusetti L."/>
            <person name="Daffonchio D."/>
            <person name="Vacherie B."/>
            <person name="Barbe V."/>
            <person name="Medigue C."/>
            <person name="Calteau A."/>
            <person name="Ghodhbane-Gtari F."/>
            <person name="Essoussi I."/>
            <person name="Nouioui I."/>
            <person name="Abbassi-Ghozzi I."/>
            <person name="Gtari M."/>
        </authorList>
    </citation>
    <scope>NUCLEOTIDE SEQUENCE [LARGE SCALE GENOMIC DNA]</scope>
    <source>
        <strain evidence="4">BC 501</strain>
    </source>
</reference>
<dbReference type="PROSITE" id="PS50883">
    <property type="entry name" value="EAL"/>
    <property type="match status" value="1"/>
</dbReference>
<dbReference type="KEGG" id="mmar:MODMU_3851"/>
<dbReference type="PANTHER" id="PTHR33121">
    <property type="entry name" value="CYCLIC DI-GMP PHOSPHODIESTERASE PDEF"/>
    <property type="match status" value="1"/>
</dbReference>